<gene>
    <name evidence="1" type="ORF">CKAH01_09682</name>
</gene>
<evidence type="ECO:0000313" key="2">
    <source>
        <dbReference type="Proteomes" id="UP001281614"/>
    </source>
</evidence>
<reference evidence="1" key="1">
    <citation type="submission" date="2023-02" db="EMBL/GenBank/DDBJ databases">
        <title>Colletotrichum kahawae CIFC_Que2 genome sequencing and assembly.</title>
        <authorList>
            <person name="Baroncelli R."/>
        </authorList>
    </citation>
    <scope>NUCLEOTIDE SEQUENCE</scope>
    <source>
        <strain evidence="1">CIFC_Que2</strain>
    </source>
</reference>
<dbReference type="Proteomes" id="UP001281614">
    <property type="component" value="Unassembled WGS sequence"/>
</dbReference>
<organism evidence="1 2">
    <name type="scientific">Colletotrichum kahawae</name>
    <name type="common">Coffee berry disease fungus</name>
    <dbReference type="NCBI Taxonomy" id="34407"/>
    <lineage>
        <taxon>Eukaryota</taxon>
        <taxon>Fungi</taxon>
        <taxon>Dikarya</taxon>
        <taxon>Ascomycota</taxon>
        <taxon>Pezizomycotina</taxon>
        <taxon>Sordariomycetes</taxon>
        <taxon>Hypocreomycetidae</taxon>
        <taxon>Glomerellales</taxon>
        <taxon>Glomerellaceae</taxon>
        <taxon>Colletotrichum</taxon>
        <taxon>Colletotrichum gloeosporioides species complex</taxon>
    </lineage>
</organism>
<sequence length="86" mass="9342">MQDHRWGAGTTRRTCNAAALFALDKGEGEQSAILSNTSMDKRRIGSYLTVPASCEIRFLAYRLARGGATWLRDAESHLGGLLDVTG</sequence>
<dbReference type="AlphaFoldDB" id="A0AAD9XXV6"/>
<protein>
    <submittedName>
        <fullName evidence="1">Uncharacterized protein</fullName>
    </submittedName>
</protein>
<proteinExistence type="predicted"/>
<keyword evidence="2" id="KW-1185">Reference proteome</keyword>
<dbReference type="EMBL" id="VYYT01000688">
    <property type="protein sequence ID" value="KAK2730296.1"/>
    <property type="molecule type" value="Genomic_DNA"/>
</dbReference>
<name>A0AAD9XXV6_COLKA</name>
<evidence type="ECO:0000313" key="1">
    <source>
        <dbReference type="EMBL" id="KAK2730296.1"/>
    </source>
</evidence>
<comment type="caution">
    <text evidence="1">The sequence shown here is derived from an EMBL/GenBank/DDBJ whole genome shotgun (WGS) entry which is preliminary data.</text>
</comment>
<accession>A0AAD9XXV6</accession>